<dbReference type="InterPro" id="IPR029068">
    <property type="entry name" value="Glyas_Bleomycin-R_OHBP_Dase"/>
</dbReference>
<dbReference type="Proteomes" id="UP000192596">
    <property type="component" value="Unassembled WGS sequence"/>
</dbReference>
<keyword evidence="3" id="KW-1185">Reference proteome</keyword>
<dbReference type="InterPro" id="IPR037523">
    <property type="entry name" value="VOC_core"/>
</dbReference>
<dbReference type="EMBL" id="NAJO01000009">
    <property type="protein sequence ID" value="OQO09836.1"/>
    <property type="molecule type" value="Genomic_DNA"/>
</dbReference>
<dbReference type="Gene3D" id="3.10.180.10">
    <property type="entry name" value="2,3-Dihydroxybiphenyl 1,2-Dioxygenase, domain 1"/>
    <property type="match status" value="1"/>
</dbReference>
<organism evidence="2 3">
    <name type="scientific">Cryoendolithus antarcticus</name>
    <dbReference type="NCBI Taxonomy" id="1507870"/>
    <lineage>
        <taxon>Eukaryota</taxon>
        <taxon>Fungi</taxon>
        <taxon>Dikarya</taxon>
        <taxon>Ascomycota</taxon>
        <taxon>Pezizomycotina</taxon>
        <taxon>Dothideomycetes</taxon>
        <taxon>Dothideomycetidae</taxon>
        <taxon>Cladosporiales</taxon>
        <taxon>Cladosporiaceae</taxon>
        <taxon>Cryoendolithus</taxon>
    </lineage>
</organism>
<proteinExistence type="predicted"/>
<dbReference type="Pfam" id="PF00903">
    <property type="entry name" value="Glyoxalase"/>
    <property type="match status" value="1"/>
</dbReference>
<dbReference type="SUPFAM" id="SSF54593">
    <property type="entry name" value="Glyoxalase/Bleomycin resistance protein/Dihydroxybiphenyl dioxygenase"/>
    <property type="match status" value="1"/>
</dbReference>
<dbReference type="InterPro" id="IPR004360">
    <property type="entry name" value="Glyas_Fos-R_dOase_dom"/>
</dbReference>
<protein>
    <recommendedName>
        <fullName evidence="1">VOC domain-containing protein</fullName>
    </recommendedName>
</protein>
<dbReference type="OrthoDB" id="3342959at2759"/>
<dbReference type="PROSITE" id="PS51819">
    <property type="entry name" value="VOC"/>
    <property type="match status" value="1"/>
</dbReference>
<name>A0A1V8TEP4_9PEZI</name>
<comment type="caution">
    <text evidence="2">The sequence shown here is derived from an EMBL/GenBank/DDBJ whole genome shotgun (WGS) entry which is preliminary data.</text>
</comment>
<gene>
    <name evidence="2" type="ORF">B0A48_04188</name>
</gene>
<evidence type="ECO:0000259" key="1">
    <source>
        <dbReference type="PROSITE" id="PS51819"/>
    </source>
</evidence>
<evidence type="ECO:0000313" key="3">
    <source>
        <dbReference type="Proteomes" id="UP000192596"/>
    </source>
</evidence>
<accession>A0A1V8TEP4</accession>
<feature type="domain" description="VOC" evidence="1">
    <location>
        <begin position="10"/>
        <end position="132"/>
    </location>
</feature>
<dbReference type="AlphaFoldDB" id="A0A1V8TEP4"/>
<evidence type="ECO:0000313" key="2">
    <source>
        <dbReference type="EMBL" id="OQO09836.1"/>
    </source>
</evidence>
<reference evidence="3" key="1">
    <citation type="submission" date="2017-03" db="EMBL/GenBank/DDBJ databases">
        <title>Genomes of endolithic fungi from Antarctica.</title>
        <authorList>
            <person name="Coleine C."/>
            <person name="Masonjones S."/>
            <person name="Stajich J.E."/>
        </authorList>
    </citation>
    <scope>NUCLEOTIDE SEQUENCE [LARGE SCALE GENOMIC DNA]</scope>
    <source>
        <strain evidence="3">CCFEE 5527</strain>
    </source>
</reference>
<dbReference type="InParanoid" id="A0A1V8TEP4"/>
<sequence length="149" mass="17087">MPTEAPLLAGLDHIKLASSNIVTTSAFYVDILGFTRIPEFDHRTPSGDLFAVICKHPSIPTMLEIRLNAEQATRHQTWDPVTWSVETRADLEKWATWLALKDVKCSKVLTALRSWVLVAEDPDGRFVRFMTKETHEWTTETSKDAYWLR</sequence>